<dbReference type="EMBL" id="JARYTV010000001">
    <property type="protein sequence ID" value="MDH7959152.1"/>
    <property type="molecule type" value="Genomic_DNA"/>
</dbReference>
<feature type="transmembrane region" description="Helical" evidence="1">
    <location>
        <begin position="21"/>
        <end position="43"/>
    </location>
</feature>
<protein>
    <submittedName>
        <fullName evidence="3">Uncharacterized protein</fullName>
    </submittedName>
</protein>
<name>A0A1I4ESJ1_9LACT</name>
<keyword evidence="1" id="KW-0812">Transmembrane</keyword>
<proteinExistence type="predicted"/>
<accession>A0A1I4ESJ1</accession>
<reference evidence="3 4" key="1">
    <citation type="submission" date="2016-10" db="EMBL/GenBank/DDBJ databases">
        <authorList>
            <person name="de Groot N.N."/>
        </authorList>
    </citation>
    <scope>NUCLEOTIDE SEQUENCE [LARGE SCALE GENOMIC DNA]</scope>
    <source>
        <strain evidence="3 4">M79</strain>
    </source>
</reference>
<evidence type="ECO:0000256" key="1">
    <source>
        <dbReference type="SAM" id="Phobius"/>
    </source>
</evidence>
<evidence type="ECO:0000313" key="2">
    <source>
        <dbReference type="EMBL" id="MDH7959152.1"/>
    </source>
</evidence>
<keyword evidence="1" id="KW-1133">Transmembrane helix</keyword>
<dbReference type="AlphaFoldDB" id="A0A1I4ESJ1"/>
<keyword evidence="1" id="KW-0472">Membrane</keyword>
<dbReference type="EMBL" id="FOTJ01000001">
    <property type="protein sequence ID" value="SFL07091.1"/>
    <property type="molecule type" value="Genomic_DNA"/>
</dbReference>
<dbReference type="RefSeq" id="WP_256211040.1">
    <property type="nucleotide sequence ID" value="NZ_AP026069.1"/>
</dbReference>
<evidence type="ECO:0000313" key="4">
    <source>
        <dbReference type="Proteomes" id="UP000181969"/>
    </source>
</evidence>
<sequence length="44" mass="5086">METENLKARIEKLEKKHRNMTIGLFIHDVILIALSVAVSYLFLS</sequence>
<organism evidence="3 4">
    <name type="scientific">Lactococcus garvieae</name>
    <dbReference type="NCBI Taxonomy" id="1363"/>
    <lineage>
        <taxon>Bacteria</taxon>
        <taxon>Bacillati</taxon>
        <taxon>Bacillota</taxon>
        <taxon>Bacilli</taxon>
        <taxon>Lactobacillales</taxon>
        <taxon>Streptococcaceae</taxon>
        <taxon>Lactococcus</taxon>
    </lineage>
</organism>
<evidence type="ECO:0000313" key="3">
    <source>
        <dbReference type="EMBL" id="SFL07091.1"/>
    </source>
</evidence>
<dbReference type="Proteomes" id="UP000181969">
    <property type="component" value="Unassembled WGS sequence"/>
</dbReference>
<dbReference type="Proteomes" id="UP001157396">
    <property type="component" value="Unassembled WGS sequence"/>
</dbReference>
<gene>
    <name evidence="2" type="ORF">QHR29_01495</name>
    <name evidence="3" type="ORF">SAMN05216438_10188</name>
</gene>
<reference evidence="2" key="2">
    <citation type="submission" date="2023-04" db="EMBL/GenBank/DDBJ databases">
        <title>Genomic analysis of Lactococcus garvieae isolates.</title>
        <authorList>
            <person name="Zhanghang C."/>
        </authorList>
    </citation>
    <scope>NUCLEOTIDE SEQUENCE</scope>
    <source>
        <strain evidence="2">ZB-1</strain>
    </source>
</reference>